<evidence type="ECO:0000256" key="9">
    <source>
        <dbReference type="SAM" id="Coils"/>
    </source>
</evidence>
<evidence type="ECO:0000313" key="12">
    <source>
        <dbReference type="EMBL" id="PWN45163.1"/>
    </source>
</evidence>
<feature type="region of interest" description="Disordered" evidence="10">
    <location>
        <begin position="203"/>
        <end position="295"/>
    </location>
</feature>
<feature type="coiled-coil region" evidence="9">
    <location>
        <begin position="161"/>
        <end position="188"/>
    </location>
</feature>
<evidence type="ECO:0000256" key="7">
    <source>
        <dbReference type="ARBA" id="ARBA00023134"/>
    </source>
</evidence>
<evidence type="ECO:0000256" key="3">
    <source>
        <dbReference type="ARBA" id="ARBA00012762"/>
    </source>
</evidence>
<dbReference type="NCBIfam" id="NF001591">
    <property type="entry name" value="PRK00393.1"/>
    <property type="match status" value="1"/>
</dbReference>
<name>A0A316WB28_9BASI</name>
<evidence type="ECO:0000256" key="4">
    <source>
        <dbReference type="ARBA" id="ARBA00022619"/>
    </source>
</evidence>
<feature type="compositionally biased region" description="Low complexity" evidence="10">
    <location>
        <begin position="133"/>
        <end position="143"/>
    </location>
</feature>
<feature type="compositionally biased region" description="Polar residues" evidence="10">
    <location>
        <begin position="642"/>
        <end position="654"/>
    </location>
</feature>
<evidence type="ECO:0000256" key="8">
    <source>
        <dbReference type="ARBA" id="ARBA00049295"/>
    </source>
</evidence>
<keyword evidence="7" id="KW-0342">GTP-binding</keyword>
<dbReference type="EC" id="3.5.4.25" evidence="3"/>
<feature type="region of interest" description="Disordered" evidence="10">
    <location>
        <begin position="609"/>
        <end position="681"/>
    </location>
</feature>
<feature type="domain" description="GTP cyclohydrolase II" evidence="11">
    <location>
        <begin position="458"/>
        <end position="597"/>
    </location>
</feature>
<keyword evidence="6" id="KW-0378">Hydrolase</keyword>
<sequence>MTFYTAQPQHLSSSRPSSNPASFHSSSPATSSDRALLDMLSTLPAPGQAPVSRHQPAFGSPSFQNAPLANDKRPLATLAALRRPPIDPIILAASLSSGPHVTRHHFHHSYGAPRQSKQMSVSQRKERLQNAPSSELASTSDSSTGRSKQRTASVSGSYANCDLNDEALENLEADALRAESEIAELVSSTSLVPAVTDEEQAYYASRQAPRSQRLRLEADASAKAAKQSATANSPSLQPARGDRPPALAEAQSLHAQSSKALTDDPDVRPSPAAPMASTSQPSKAAAQLSEALHSRQQLISSAPSTPLHLGSLPSAGPQLGMPVGQSTPMSLAGLSSIVRPPPLHVRCYARTRIPTPHGEAFCHLYRNNHDGKEHLALVIDPAQNSEETMAHIADGPTGEDAAASSRHLRSATLDEMWSSEETEMERIVRGAYVGRLGPSFQQASVGRDARLGRRADAVAARTEDETAPLVRIHSECYTGETIGSQRCDCGEQLDEAIRLIHATGTANRPARGVIVYLRQEGRGIGLLDKLMAYNLQDMGHDTVSANVLLGHLPDARKYDIAAAILRDLGVEDCRLLTNNPDKMEALEREGVRVSERVAMVPRAWRQEIGAKHRRRRAARRREHSTRSKTLKKKASAVPMDSSVLSQAPMESSKGSPRVNADFSHSDSSRESEWDEESDDGLEEEYVDHVLRRSGATMLGASITRGPELERYLRTKVERMGHLLDLPSNGEGASTSAFSGIRHPLAESAEPREDENAEAGDAEVRTDPESLLDEKDLQHALAAASTQAAEQTARADQRGHEQSHAAQEDDAEEGETVLVKRN</sequence>
<proteinExistence type="inferred from homology"/>
<dbReference type="InterPro" id="IPR032677">
    <property type="entry name" value="GTP_cyclohydro_II"/>
</dbReference>
<keyword evidence="5" id="KW-0547">Nucleotide-binding</keyword>
<dbReference type="CDD" id="cd00641">
    <property type="entry name" value="GTP_cyclohydro2"/>
    <property type="match status" value="1"/>
</dbReference>
<feature type="region of interest" description="Disordered" evidence="10">
    <location>
        <begin position="101"/>
        <end position="155"/>
    </location>
</feature>
<dbReference type="PANTHER" id="PTHR21327">
    <property type="entry name" value="GTP CYCLOHYDROLASE II-RELATED"/>
    <property type="match status" value="1"/>
</dbReference>
<feature type="compositionally biased region" description="Polar residues" evidence="10">
    <location>
        <begin position="144"/>
        <end position="155"/>
    </location>
</feature>
<evidence type="ECO:0000256" key="10">
    <source>
        <dbReference type="SAM" id="MobiDB-lite"/>
    </source>
</evidence>
<evidence type="ECO:0000256" key="2">
    <source>
        <dbReference type="ARBA" id="ARBA00008131"/>
    </source>
</evidence>
<dbReference type="AlphaFoldDB" id="A0A316WB28"/>
<dbReference type="InterPro" id="IPR036144">
    <property type="entry name" value="RibA-like_sf"/>
</dbReference>
<feature type="compositionally biased region" description="Low complexity" evidence="10">
    <location>
        <begin position="221"/>
        <end position="231"/>
    </location>
</feature>
<feature type="compositionally biased region" description="Low complexity" evidence="10">
    <location>
        <begin position="779"/>
        <end position="791"/>
    </location>
</feature>
<keyword evidence="9" id="KW-0175">Coiled coil</keyword>
<dbReference type="STRING" id="1522189.A0A316WB28"/>
<dbReference type="OrthoDB" id="5569761at2759"/>
<feature type="compositionally biased region" description="Basic and acidic residues" evidence="10">
    <location>
        <begin position="792"/>
        <end position="806"/>
    </location>
</feature>
<reference evidence="12 13" key="1">
    <citation type="journal article" date="2018" name="Mol. Biol. Evol.">
        <title>Broad Genomic Sampling Reveals a Smut Pathogenic Ancestry of the Fungal Clade Ustilaginomycotina.</title>
        <authorList>
            <person name="Kijpornyongpan T."/>
            <person name="Mondo S.J."/>
            <person name="Barry K."/>
            <person name="Sandor L."/>
            <person name="Lee J."/>
            <person name="Lipzen A."/>
            <person name="Pangilinan J."/>
            <person name="LaButti K."/>
            <person name="Hainaut M."/>
            <person name="Henrissat B."/>
            <person name="Grigoriev I.V."/>
            <person name="Spatafora J.W."/>
            <person name="Aime M.C."/>
        </authorList>
    </citation>
    <scope>NUCLEOTIDE SEQUENCE [LARGE SCALE GENOMIC DNA]</scope>
    <source>
        <strain evidence="12 13">MCA 4658</strain>
    </source>
</reference>
<feature type="compositionally biased region" description="Basic residues" evidence="10">
    <location>
        <begin position="611"/>
        <end position="634"/>
    </location>
</feature>
<feature type="region of interest" description="Disordered" evidence="10">
    <location>
        <begin position="743"/>
        <end position="821"/>
    </location>
</feature>
<feature type="compositionally biased region" description="Polar residues" evidence="10">
    <location>
        <begin position="1"/>
        <end position="11"/>
    </location>
</feature>
<accession>A0A316WB28</accession>
<dbReference type="PANTHER" id="PTHR21327:SF29">
    <property type="entry name" value="GTP CYCLOHYDROLASE-2"/>
    <property type="match status" value="1"/>
</dbReference>
<dbReference type="InParanoid" id="A0A316WB28"/>
<comment type="catalytic activity">
    <reaction evidence="8">
        <text>GTP + 4 H2O = 2,5-diamino-6-hydroxy-4-(5-phosphoribosylamino)-pyrimidine + formate + 2 phosphate + 3 H(+)</text>
        <dbReference type="Rhea" id="RHEA:23704"/>
        <dbReference type="ChEBI" id="CHEBI:15377"/>
        <dbReference type="ChEBI" id="CHEBI:15378"/>
        <dbReference type="ChEBI" id="CHEBI:15740"/>
        <dbReference type="ChEBI" id="CHEBI:37565"/>
        <dbReference type="ChEBI" id="CHEBI:43474"/>
        <dbReference type="ChEBI" id="CHEBI:58614"/>
        <dbReference type="EC" id="3.5.4.25"/>
    </reaction>
</comment>
<comment type="similarity">
    <text evidence="2">Belongs to the GTP cyclohydrolase II family.</text>
</comment>
<dbReference type="GO" id="GO:0009231">
    <property type="term" value="P:riboflavin biosynthetic process"/>
    <property type="evidence" value="ECO:0007669"/>
    <property type="project" value="UniProtKB-KW"/>
</dbReference>
<dbReference type="Proteomes" id="UP000245783">
    <property type="component" value="Unassembled WGS sequence"/>
</dbReference>
<feature type="compositionally biased region" description="Basic and acidic residues" evidence="10">
    <location>
        <begin position="761"/>
        <end position="777"/>
    </location>
</feature>
<gene>
    <name evidence="12" type="ORF">IE81DRAFT_320333</name>
</gene>
<organism evidence="12 13">
    <name type="scientific">Ceraceosorus guamensis</name>
    <dbReference type="NCBI Taxonomy" id="1522189"/>
    <lineage>
        <taxon>Eukaryota</taxon>
        <taxon>Fungi</taxon>
        <taxon>Dikarya</taxon>
        <taxon>Basidiomycota</taxon>
        <taxon>Ustilaginomycotina</taxon>
        <taxon>Exobasidiomycetes</taxon>
        <taxon>Ceraceosorales</taxon>
        <taxon>Ceraceosoraceae</taxon>
        <taxon>Ceraceosorus</taxon>
    </lineage>
</organism>
<keyword evidence="4" id="KW-0686">Riboflavin biosynthesis</keyword>
<dbReference type="RefSeq" id="XP_025372323.1">
    <property type="nucleotide sequence ID" value="XM_025512994.1"/>
</dbReference>
<dbReference type="GO" id="GO:0003935">
    <property type="term" value="F:GTP cyclohydrolase II activity"/>
    <property type="evidence" value="ECO:0007669"/>
    <property type="project" value="UniProtKB-EC"/>
</dbReference>
<dbReference type="SUPFAM" id="SSF142695">
    <property type="entry name" value="RibA-like"/>
    <property type="match status" value="2"/>
</dbReference>
<dbReference type="InterPro" id="IPR000926">
    <property type="entry name" value="RibA"/>
</dbReference>
<evidence type="ECO:0000259" key="11">
    <source>
        <dbReference type="Pfam" id="PF00925"/>
    </source>
</evidence>
<evidence type="ECO:0000256" key="1">
    <source>
        <dbReference type="ARBA" id="ARBA00005104"/>
    </source>
</evidence>
<comment type="pathway">
    <text evidence="1">Cofactor biosynthesis; riboflavin biosynthesis.</text>
</comment>
<feature type="region of interest" description="Disordered" evidence="10">
    <location>
        <begin position="1"/>
        <end position="69"/>
    </location>
</feature>
<dbReference type="Gene3D" id="3.40.50.10990">
    <property type="entry name" value="GTP cyclohydrolase II"/>
    <property type="match status" value="2"/>
</dbReference>
<dbReference type="GeneID" id="37034864"/>
<protein>
    <recommendedName>
        <fullName evidence="3">GTP cyclohydrolase II</fullName>
        <ecNumber evidence="3">3.5.4.25</ecNumber>
    </recommendedName>
</protein>
<dbReference type="GO" id="GO:0005525">
    <property type="term" value="F:GTP binding"/>
    <property type="evidence" value="ECO:0007669"/>
    <property type="project" value="UniProtKB-KW"/>
</dbReference>
<feature type="compositionally biased region" description="Low complexity" evidence="10">
    <location>
        <begin position="12"/>
        <end position="32"/>
    </location>
</feature>
<feature type="compositionally biased region" description="Acidic residues" evidence="10">
    <location>
        <begin position="672"/>
        <end position="681"/>
    </location>
</feature>
<evidence type="ECO:0000313" key="13">
    <source>
        <dbReference type="Proteomes" id="UP000245783"/>
    </source>
</evidence>
<dbReference type="Pfam" id="PF00925">
    <property type="entry name" value="GTP_cyclohydro2"/>
    <property type="match status" value="1"/>
</dbReference>
<feature type="compositionally biased region" description="Acidic residues" evidence="10">
    <location>
        <begin position="751"/>
        <end position="760"/>
    </location>
</feature>
<dbReference type="EMBL" id="KZ819356">
    <property type="protein sequence ID" value="PWN45163.1"/>
    <property type="molecule type" value="Genomic_DNA"/>
</dbReference>
<evidence type="ECO:0000256" key="5">
    <source>
        <dbReference type="ARBA" id="ARBA00022741"/>
    </source>
</evidence>
<keyword evidence="13" id="KW-1185">Reference proteome</keyword>
<evidence type="ECO:0000256" key="6">
    <source>
        <dbReference type="ARBA" id="ARBA00022801"/>
    </source>
</evidence>